<evidence type="ECO:0000313" key="1">
    <source>
        <dbReference type="EMBL" id="CAB4725681.1"/>
    </source>
</evidence>
<organism evidence="1">
    <name type="scientific">freshwater metagenome</name>
    <dbReference type="NCBI Taxonomy" id="449393"/>
    <lineage>
        <taxon>unclassified sequences</taxon>
        <taxon>metagenomes</taxon>
        <taxon>ecological metagenomes</taxon>
    </lineage>
</organism>
<evidence type="ECO:0000313" key="4">
    <source>
        <dbReference type="EMBL" id="CAB5018615.1"/>
    </source>
</evidence>
<dbReference type="EMBL" id="CAEZYR010000003">
    <property type="protein sequence ID" value="CAB4725681.1"/>
    <property type="molecule type" value="Genomic_DNA"/>
</dbReference>
<dbReference type="EMBL" id="CAFBOS010000214">
    <property type="protein sequence ID" value="CAB5018615.1"/>
    <property type="molecule type" value="Genomic_DNA"/>
</dbReference>
<evidence type="ECO:0000313" key="2">
    <source>
        <dbReference type="EMBL" id="CAB4831644.1"/>
    </source>
</evidence>
<dbReference type="EMBL" id="CAFABA010000059">
    <property type="protein sequence ID" value="CAB4831644.1"/>
    <property type="molecule type" value="Genomic_DNA"/>
</dbReference>
<accession>A0A6J6RTL3</accession>
<evidence type="ECO:0000313" key="3">
    <source>
        <dbReference type="EMBL" id="CAB4894022.1"/>
    </source>
</evidence>
<reference evidence="1" key="1">
    <citation type="submission" date="2020-05" db="EMBL/GenBank/DDBJ databases">
        <authorList>
            <person name="Chiriac C."/>
            <person name="Salcher M."/>
            <person name="Ghai R."/>
            <person name="Kavagutti S V."/>
        </authorList>
    </citation>
    <scope>NUCLEOTIDE SEQUENCE</scope>
</reference>
<name>A0A6J6RTL3_9ZZZZ</name>
<dbReference type="EMBL" id="CAFBMH010000010">
    <property type="protein sequence ID" value="CAB4894022.1"/>
    <property type="molecule type" value="Genomic_DNA"/>
</dbReference>
<dbReference type="AlphaFoldDB" id="A0A6J6RTL3"/>
<proteinExistence type="predicted"/>
<sequence length="52" mass="5900">MTRRLFTECQPITNPGFRLPDGKRVTMAARQQAVRRLFASGHTTKQVAAPMR</sequence>
<gene>
    <name evidence="1" type="ORF">UFOPK2754_00123</name>
    <name evidence="2" type="ORF">UFOPK3139_01535</name>
    <name evidence="3" type="ORF">UFOPK3543_00467</name>
    <name evidence="4" type="ORF">UFOPK3967_02623</name>
</gene>
<protein>
    <submittedName>
        <fullName evidence="1">Unannotated protein</fullName>
    </submittedName>
</protein>